<keyword evidence="2" id="KW-1185">Reference proteome</keyword>
<reference evidence="1 2" key="1">
    <citation type="submission" date="2020-08" db="EMBL/GenBank/DDBJ databases">
        <title>Genomic Encyclopedia of Type Strains, Phase IV (KMG-IV): sequencing the most valuable type-strain genomes for metagenomic binning, comparative biology and taxonomic classification.</title>
        <authorList>
            <person name="Goeker M."/>
        </authorList>
    </citation>
    <scope>NUCLEOTIDE SEQUENCE [LARGE SCALE GENOMIC DNA]</scope>
    <source>
        <strain evidence="1 2">DSM 103336</strain>
    </source>
</reference>
<comment type="caution">
    <text evidence="1">The sequence shown here is derived from an EMBL/GenBank/DDBJ whole genome shotgun (WGS) entry which is preliminary data.</text>
</comment>
<protein>
    <submittedName>
        <fullName evidence="1">Uncharacterized protein</fullName>
    </submittedName>
</protein>
<evidence type="ECO:0000313" key="2">
    <source>
        <dbReference type="Proteomes" id="UP000546701"/>
    </source>
</evidence>
<accession>A0A7W9F315</accession>
<evidence type="ECO:0000313" key="1">
    <source>
        <dbReference type="EMBL" id="MBB5730936.1"/>
    </source>
</evidence>
<dbReference type="OrthoDB" id="7605608at2"/>
<dbReference type="AlphaFoldDB" id="A0A7W9F315"/>
<name>A0A7W9F315_9SPHN</name>
<dbReference type="RefSeq" id="WP_157177923.1">
    <property type="nucleotide sequence ID" value="NZ_BMJP01000010.1"/>
</dbReference>
<sequence>MSERMTLVPGQWYAWTMFPGYGPSPYHSPIRVQHVTPVAGRSRLYDLEFFNMGYAAGVQNMQYRLKTLRREAGYILAADYESERSVAIVNLEPLFLLSHAPQVMDRIERLMAQTGSFFDAMDIFNGFAPVTE</sequence>
<organism evidence="1 2">
    <name type="scientific">Sphingomonas prati</name>
    <dbReference type="NCBI Taxonomy" id="1843237"/>
    <lineage>
        <taxon>Bacteria</taxon>
        <taxon>Pseudomonadati</taxon>
        <taxon>Pseudomonadota</taxon>
        <taxon>Alphaproteobacteria</taxon>
        <taxon>Sphingomonadales</taxon>
        <taxon>Sphingomonadaceae</taxon>
        <taxon>Sphingomonas</taxon>
    </lineage>
</organism>
<dbReference type="EMBL" id="JACIJR010000012">
    <property type="protein sequence ID" value="MBB5730936.1"/>
    <property type="molecule type" value="Genomic_DNA"/>
</dbReference>
<gene>
    <name evidence="1" type="ORF">FHS99_003444</name>
</gene>
<proteinExistence type="predicted"/>
<dbReference type="Proteomes" id="UP000546701">
    <property type="component" value="Unassembled WGS sequence"/>
</dbReference>